<dbReference type="RefSeq" id="WP_415865066.1">
    <property type="nucleotide sequence ID" value="NZ_CP134537.1"/>
</dbReference>
<name>A0ABY9XRS5_9FLAO</name>
<gene>
    <name evidence="1" type="ORF">RHP51_14780</name>
</gene>
<protein>
    <submittedName>
        <fullName evidence="1">Uncharacterized protein</fullName>
    </submittedName>
</protein>
<proteinExistence type="predicted"/>
<sequence>MSTEFYSYPLSNGSSVTWKVDGGNILEGSGSSIIKVKWDNTTIGTVTIIESNDNCSSQNVELKVNLRSENDSFTIIPRKSVARLWNEALLDAIRRDYARPTVHARNLFHTSVAMYDA</sequence>
<evidence type="ECO:0000313" key="1">
    <source>
        <dbReference type="EMBL" id="WNH08384.1"/>
    </source>
</evidence>
<dbReference type="SUPFAM" id="SSF48317">
    <property type="entry name" value="Acid phosphatase/Vanadium-dependent haloperoxidase"/>
    <property type="match status" value="1"/>
</dbReference>
<reference evidence="1 2" key="1">
    <citation type="submission" date="2023-09" db="EMBL/GenBank/DDBJ databases">
        <title>Thalassobella suaedae gen. nov., sp. nov., a marine bacterium of the family Flavobacteriaceae isolated from a halophyte Suaeda japonica.</title>
        <authorList>
            <person name="Lee S.Y."/>
            <person name="Hwang C.Y."/>
        </authorList>
    </citation>
    <scope>NUCLEOTIDE SEQUENCE [LARGE SCALE GENOMIC DNA]</scope>
    <source>
        <strain evidence="1 2">HL-DH14</strain>
    </source>
</reference>
<dbReference type="EMBL" id="CP134537">
    <property type="protein sequence ID" value="WNH08384.1"/>
    <property type="molecule type" value="Genomic_DNA"/>
</dbReference>
<dbReference type="Proteomes" id="UP001302806">
    <property type="component" value="Chromosome"/>
</dbReference>
<dbReference type="InterPro" id="IPR036938">
    <property type="entry name" value="PAP2/HPO_sf"/>
</dbReference>
<organism evidence="1 2">
    <name type="scientific">Thalassobellus suaedae</name>
    <dbReference type="NCBI Taxonomy" id="3074124"/>
    <lineage>
        <taxon>Bacteria</taxon>
        <taxon>Pseudomonadati</taxon>
        <taxon>Bacteroidota</taxon>
        <taxon>Flavobacteriia</taxon>
        <taxon>Flavobacteriales</taxon>
        <taxon>Flavobacteriaceae</taxon>
        <taxon>Thalassobellus</taxon>
    </lineage>
</organism>
<evidence type="ECO:0000313" key="2">
    <source>
        <dbReference type="Proteomes" id="UP001302806"/>
    </source>
</evidence>
<accession>A0ABY9XRS5</accession>